<dbReference type="RefSeq" id="XP_003098270.2">
    <property type="nucleotide sequence ID" value="XM_003098222.2"/>
</dbReference>
<sequence>MSKRPNNDIEEINSEAKKMAITWQFKSLTDKAQREAKKKPRTPAKYKFCHGAHEAYDCNIIPQEKKWSIALKRKMCIICLGNAKHHPAACYGLKRTDYLCQEESCQKDFQIHHKSICDKAHEEEDLGIDQLMKDHLDEDIQATQ</sequence>
<evidence type="ECO:0000313" key="2">
    <source>
        <dbReference type="Proteomes" id="UP000483820"/>
    </source>
</evidence>
<dbReference type="EMBL" id="WUAV01000001">
    <property type="protein sequence ID" value="KAF1771265.1"/>
    <property type="molecule type" value="Genomic_DNA"/>
</dbReference>
<protein>
    <submittedName>
        <fullName evidence="1">Uncharacterized protein</fullName>
    </submittedName>
</protein>
<dbReference type="GeneID" id="9800616"/>
<accession>A0A6A5HUI1</accession>
<dbReference type="Proteomes" id="UP000483820">
    <property type="component" value="Chromosome I"/>
</dbReference>
<gene>
    <name evidence="1" type="ORF">GCK72_003091</name>
</gene>
<comment type="caution">
    <text evidence="1">The sequence shown here is derived from an EMBL/GenBank/DDBJ whole genome shotgun (WGS) entry which is preliminary data.</text>
</comment>
<evidence type="ECO:0000313" key="1">
    <source>
        <dbReference type="EMBL" id="KAF1771265.1"/>
    </source>
</evidence>
<reference evidence="1 2" key="1">
    <citation type="submission" date="2019-12" db="EMBL/GenBank/DDBJ databases">
        <title>Chromosome-level assembly of the Caenorhabditis remanei genome.</title>
        <authorList>
            <person name="Teterina A.A."/>
            <person name="Willis J.H."/>
            <person name="Phillips P.C."/>
        </authorList>
    </citation>
    <scope>NUCLEOTIDE SEQUENCE [LARGE SCALE GENOMIC DNA]</scope>
    <source>
        <strain evidence="1 2">PX506</strain>
        <tissue evidence="1">Whole organism</tissue>
    </source>
</reference>
<dbReference type="KEGG" id="crq:GCK72_003091"/>
<dbReference type="AlphaFoldDB" id="A0A6A5HUI1"/>
<dbReference type="CTD" id="9800616"/>
<name>A0A6A5HUI1_CAERE</name>
<proteinExistence type="predicted"/>
<organism evidence="1 2">
    <name type="scientific">Caenorhabditis remanei</name>
    <name type="common">Caenorhabditis vulgaris</name>
    <dbReference type="NCBI Taxonomy" id="31234"/>
    <lineage>
        <taxon>Eukaryota</taxon>
        <taxon>Metazoa</taxon>
        <taxon>Ecdysozoa</taxon>
        <taxon>Nematoda</taxon>
        <taxon>Chromadorea</taxon>
        <taxon>Rhabditida</taxon>
        <taxon>Rhabditina</taxon>
        <taxon>Rhabditomorpha</taxon>
        <taxon>Rhabditoidea</taxon>
        <taxon>Rhabditidae</taxon>
        <taxon>Peloderinae</taxon>
        <taxon>Caenorhabditis</taxon>
    </lineage>
</organism>